<dbReference type="eggNOG" id="arCOG05056">
    <property type="taxonomic scope" value="Archaea"/>
</dbReference>
<accession>F2KPG9</accession>
<dbReference type="EMBL" id="CP002588">
    <property type="protein sequence ID" value="AEA46400.1"/>
    <property type="molecule type" value="Genomic_DNA"/>
</dbReference>
<protein>
    <submittedName>
        <fullName evidence="2">Cysteine-rich small domain protein</fullName>
    </submittedName>
</protein>
<evidence type="ECO:0000313" key="2">
    <source>
        <dbReference type="EMBL" id="AEA46400.1"/>
    </source>
</evidence>
<feature type="domain" description="Cysteine-rich small" evidence="1">
    <location>
        <begin position="22"/>
        <end position="87"/>
    </location>
</feature>
<dbReference type="InterPro" id="IPR007212">
    <property type="entry name" value="Zf-like"/>
</dbReference>
<keyword evidence="3" id="KW-1185">Reference proteome</keyword>
<organism evidence="2 3">
    <name type="scientific">Archaeoglobus veneficus (strain DSM 11195 / SNP6)</name>
    <dbReference type="NCBI Taxonomy" id="693661"/>
    <lineage>
        <taxon>Archaea</taxon>
        <taxon>Methanobacteriati</taxon>
        <taxon>Methanobacteriota</taxon>
        <taxon>Archaeoglobi</taxon>
        <taxon>Archaeoglobales</taxon>
        <taxon>Archaeoglobaceae</taxon>
        <taxon>Archaeoglobus</taxon>
    </lineage>
</organism>
<evidence type="ECO:0000313" key="3">
    <source>
        <dbReference type="Proteomes" id="UP000008136"/>
    </source>
</evidence>
<dbReference type="KEGG" id="ave:Arcve_0367"/>
<reference evidence="2 3" key="1">
    <citation type="submission" date="2011-03" db="EMBL/GenBank/DDBJ databases">
        <title>The complete genome of Archaeoglobus veneficus SNP6.</title>
        <authorList>
            <consortium name="US DOE Joint Genome Institute (JGI-PGF)"/>
            <person name="Lucas S."/>
            <person name="Copeland A."/>
            <person name="Lapidus A."/>
            <person name="Bruce D."/>
            <person name="Goodwin L."/>
            <person name="Pitluck S."/>
            <person name="Kyrpides N."/>
            <person name="Mavromatis K."/>
            <person name="Pagani I."/>
            <person name="Ivanova N."/>
            <person name="Mikhailova N."/>
            <person name="Lu M."/>
            <person name="Detter J.C."/>
            <person name="Tapia R."/>
            <person name="Han C."/>
            <person name="Land M."/>
            <person name="Hauser L."/>
            <person name="Markowitz V."/>
            <person name="Cheng J.-F."/>
            <person name="Hugenholtz P."/>
            <person name="Woyke T."/>
            <person name="Wu D."/>
            <person name="Spring S."/>
            <person name="Brambilla E."/>
            <person name="Klenk H.-P."/>
            <person name="Eisen J.A."/>
        </authorList>
    </citation>
    <scope>NUCLEOTIDE SEQUENCE [LARGE SCALE GENOMIC DNA]</scope>
    <source>
        <strain>SNP6</strain>
    </source>
</reference>
<dbReference type="Pfam" id="PF04071">
    <property type="entry name" value="zf-like"/>
    <property type="match status" value="1"/>
</dbReference>
<dbReference type="AlphaFoldDB" id="F2KPG9"/>
<name>F2KPG9_ARCVS</name>
<dbReference type="RefSeq" id="WP_013683074.1">
    <property type="nucleotide sequence ID" value="NC_015320.1"/>
</dbReference>
<dbReference type="GeneID" id="10393462"/>
<gene>
    <name evidence="2" type="ordered locus">Arcve_0367</name>
</gene>
<evidence type="ECO:0000259" key="1">
    <source>
        <dbReference type="Pfam" id="PF04071"/>
    </source>
</evidence>
<proteinExistence type="predicted"/>
<dbReference type="HOGENOM" id="CLU_1631574_0_0_2"/>
<sequence length="192" mass="22457">MLGELRERTLVELFGALEGKYGPNYECKYYPCHFSGQDCSLCYCPFYPCLLYDLGGELKITSSGYVWSCQNCNWIHKTENVEDVLAVLSGYSRQQLIEEDWYFFNRILQELYYGTELGVWEGNAYNLMPAVFKDKECEEVEKTEFLRVVLKDFEIESVHRCNTLEGEGVLIPMRDNGRFHGFYNGRYVICKI</sequence>
<dbReference type="STRING" id="693661.Arcve_0367"/>
<dbReference type="Proteomes" id="UP000008136">
    <property type="component" value="Chromosome"/>
</dbReference>